<dbReference type="RefSeq" id="WP_068719257.1">
    <property type="nucleotide sequence ID" value="NZ_LWDV01000010.1"/>
</dbReference>
<comment type="similarity">
    <text evidence="2 10">Belongs to the TRAFAC class TrmE-Era-EngA-EngB-Septin-like GTPase superfamily. EngB GTPase family.</text>
</comment>
<keyword evidence="3 10" id="KW-0132">Cell division</keyword>
<dbReference type="SUPFAM" id="SSF52540">
    <property type="entry name" value="P-loop containing nucleoside triphosphate hydrolases"/>
    <property type="match status" value="1"/>
</dbReference>
<dbReference type="GO" id="GO:0005829">
    <property type="term" value="C:cytosol"/>
    <property type="evidence" value="ECO:0007669"/>
    <property type="project" value="TreeGrafter"/>
</dbReference>
<dbReference type="InterPro" id="IPR027417">
    <property type="entry name" value="P-loop_NTPase"/>
</dbReference>
<reference evidence="13" key="1">
    <citation type="submission" date="2016-07" db="EMBL/GenBank/DDBJ databases">
        <authorList>
            <person name="Florea S."/>
            <person name="Webb J.S."/>
            <person name="Jaromczyk J."/>
            <person name="Schardl C.L."/>
        </authorList>
    </citation>
    <scope>NUCLEOTIDE SEQUENCE [LARGE SCALE GENOMIC DNA]</scope>
    <source>
        <strain evidence="13">Z6</strain>
    </source>
</reference>
<dbReference type="InterPro" id="IPR019987">
    <property type="entry name" value="GTP-bd_ribosome_bio_YsxC"/>
</dbReference>
<evidence type="ECO:0000256" key="5">
    <source>
        <dbReference type="ARBA" id="ARBA00022741"/>
    </source>
</evidence>
<dbReference type="CDD" id="cd01876">
    <property type="entry name" value="YihA_EngB"/>
    <property type="match status" value="1"/>
</dbReference>
<comment type="function">
    <text evidence="10">Necessary for normal cell division and for the maintenance of normal septation.</text>
</comment>
<dbReference type="OrthoDB" id="9804921at2"/>
<dbReference type="PANTHER" id="PTHR11649">
    <property type="entry name" value="MSS1/TRME-RELATED GTP-BINDING PROTEIN"/>
    <property type="match status" value="1"/>
</dbReference>
<dbReference type="AlphaFoldDB" id="A0A1C0A5D7"/>
<dbReference type="GO" id="GO:0046872">
    <property type="term" value="F:metal ion binding"/>
    <property type="evidence" value="ECO:0007669"/>
    <property type="project" value="UniProtKB-KW"/>
</dbReference>
<comment type="cofactor">
    <cofactor evidence="1">
        <name>Mg(2+)</name>
        <dbReference type="ChEBI" id="CHEBI:18420"/>
    </cofactor>
</comment>
<evidence type="ECO:0000259" key="11">
    <source>
        <dbReference type="PROSITE" id="PS51706"/>
    </source>
</evidence>
<feature type="domain" description="EngB-type G" evidence="11">
    <location>
        <begin position="22"/>
        <end position="194"/>
    </location>
</feature>
<sequence length="194" mass="22518">MKINNPEYILSAVYPKDYPFHHLPEIALAGRSNVGKSSLINKVVNRKKMAFTSSKPGKTQTINFYQIDNYFYFVDLPGYGFARVSKEEKEEWGRMIESYLIERENLEALLLVVDARHKPTQDDIQMFNWILQMNMPAMVVATKVDKIKNSQKKKQERLIKETLGISQFTPFTFFSTETGEGKDKVIQFIGQFMD</sequence>
<evidence type="ECO:0000313" key="12">
    <source>
        <dbReference type="EMBL" id="OCL25345.1"/>
    </source>
</evidence>
<dbReference type="NCBIfam" id="TIGR00231">
    <property type="entry name" value="small_GTP"/>
    <property type="match status" value="1"/>
</dbReference>
<evidence type="ECO:0000256" key="1">
    <source>
        <dbReference type="ARBA" id="ARBA00001946"/>
    </source>
</evidence>
<name>A0A1C0A5D7_9FIRM</name>
<gene>
    <name evidence="10 12" type="primary">engB</name>
    <name evidence="12" type="ORF">U472_13390</name>
</gene>
<keyword evidence="7 10" id="KW-0342">GTP-binding</keyword>
<dbReference type="HAMAP" id="MF_00321">
    <property type="entry name" value="GTPase_EngB"/>
    <property type="match status" value="1"/>
</dbReference>
<dbReference type="EMBL" id="LWDV01000010">
    <property type="protein sequence ID" value="OCL25345.1"/>
    <property type="molecule type" value="Genomic_DNA"/>
</dbReference>
<dbReference type="NCBIfam" id="TIGR03598">
    <property type="entry name" value="GTPase_YsxC"/>
    <property type="match status" value="1"/>
</dbReference>
<reference evidence="12 13" key="2">
    <citation type="submission" date="2016-08" db="EMBL/GenBank/DDBJ databases">
        <title>Orenia metallireducens sp. nov. strain Z6, a Novel Metal-reducing Firmicute from the Deep Subsurface.</title>
        <authorList>
            <person name="Maxim B.I."/>
            <person name="Kenneth K."/>
            <person name="Flynn T.M."/>
            <person name="Oloughlin E.J."/>
            <person name="Locke R.A."/>
            <person name="Weber J.R."/>
            <person name="Egan S.M."/>
            <person name="Mackie R.I."/>
            <person name="Cann I.K."/>
        </authorList>
    </citation>
    <scope>NUCLEOTIDE SEQUENCE [LARGE SCALE GENOMIC DNA]</scope>
    <source>
        <strain evidence="12 13">Z6</strain>
    </source>
</reference>
<keyword evidence="6" id="KW-0460">Magnesium</keyword>
<dbReference type="Proteomes" id="UP000093514">
    <property type="component" value="Unassembled WGS sequence"/>
</dbReference>
<keyword evidence="9 10" id="KW-0131">Cell cycle</keyword>
<dbReference type="GO" id="GO:0005525">
    <property type="term" value="F:GTP binding"/>
    <property type="evidence" value="ECO:0007669"/>
    <property type="project" value="UniProtKB-UniRule"/>
</dbReference>
<keyword evidence="5 10" id="KW-0547">Nucleotide-binding</keyword>
<proteinExistence type="inferred from homology"/>
<dbReference type="InterPro" id="IPR030393">
    <property type="entry name" value="G_ENGB_dom"/>
</dbReference>
<dbReference type="PROSITE" id="PS51706">
    <property type="entry name" value="G_ENGB"/>
    <property type="match status" value="1"/>
</dbReference>
<comment type="caution">
    <text evidence="12">The sequence shown here is derived from an EMBL/GenBank/DDBJ whole genome shotgun (WGS) entry which is preliminary data.</text>
</comment>
<evidence type="ECO:0000256" key="9">
    <source>
        <dbReference type="ARBA" id="ARBA00023306"/>
    </source>
</evidence>
<evidence type="ECO:0000256" key="3">
    <source>
        <dbReference type="ARBA" id="ARBA00022618"/>
    </source>
</evidence>
<dbReference type="FunFam" id="3.40.50.300:FF:000098">
    <property type="entry name" value="Probable GTP-binding protein EngB"/>
    <property type="match status" value="1"/>
</dbReference>
<protein>
    <recommendedName>
        <fullName evidence="10">Probable GTP-binding protein EngB</fullName>
    </recommendedName>
</protein>
<dbReference type="InterPro" id="IPR005225">
    <property type="entry name" value="Small_GTP-bd"/>
</dbReference>
<dbReference type="InterPro" id="IPR006073">
    <property type="entry name" value="GTP-bd"/>
</dbReference>
<keyword evidence="13" id="KW-1185">Reference proteome</keyword>
<accession>A0A1C0A5D7</accession>
<evidence type="ECO:0000256" key="4">
    <source>
        <dbReference type="ARBA" id="ARBA00022723"/>
    </source>
</evidence>
<evidence type="ECO:0000256" key="10">
    <source>
        <dbReference type="HAMAP-Rule" id="MF_00321"/>
    </source>
</evidence>
<evidence type="ECO:0000256" key="6">
    <source>
        <dbReference type="ARBA" id="ARBA00022842"/>
    </source>
</evidence>
<dbReference type="Pfam" id="PF01926">
    <property type="entry name" value="MMR_HSR1"/>
    <property type="match status" value="1"/>
</dbReference>
<organism evidence="12 13">
    <name type="scientific">Orenia metallireducens</name>
    <dbReference type="NCBI Taxonomy" id="1413210"/>
    <lineage>
        <taxon>Bacteria</taxon>
        <taxon>Bacillati</taxon>
        <taxon>Bacillota</taxon>
        <taxon>Clostridia</taxon>
        <taxon>Halanaerobiales</taxon>
        <taxon>Halobacteroidaceae</taxon>
        <taxon>Orenia</taxon>
    </lineage>
</organism>
<evidence type="ECO:0000256" key="8">
    <source>
        <dbReference type="ARBA" id="ARBA00023210"/>
    </source>
</evidence>
<dbReference type="GO" id="GO:0000917">
    <property type="term" value="P:division septum assembly"/>
    <property type="evidence" value="ECO:0007669"/>
    <property type="project" value="UniProtKB-KW"/>
</dbReference>
<dbReference type="Gene3D" id="3.40.50.300">
    <property type="entry name" value="P-loop containing nucleotide triphosphate hydrolases"/>
    <property type="match status" value="1"/>
</dbReference>
<keyword evidence="4" id="KW-0479">Metal-binding</keyword>
<evidence type="ECO:0000313" key="13">
    <source>
        <dbReference type="Proteomes" id="UP000093514"/>
    </source>
</evidence>
<evidence type="ECO:0000256" key="7">
    <source>
        <dbReference type="ARBA" id="ARBA00023134"/>
    </source>
</evidence>
<keyword evidence="8 10" id="KW-0717">Septation</keyword>
<evidence type="ECO:0000256" key="2">
    <source>
        <dbReference type="ARBA" id="ARBA00009638"/>
    </source>
</evidence>
<dbReference type="PANTHER" id="PTHR11649:SF13">
    <property type="entry name" value="ENGB-TYPE G DOMAIN-CONTAINING PROTEIN"/>
    <property type="match status" value="1"/>
</dbReference>